<evidence type="ECO:0000313" key="6">
    <source>
        <dbReference type="EMBL" id="RII83843.1"/>
    </source>
</evidence>
<feature type="region of interest" description="Disordered" evidence="4">
    <location>
        <begin position="639"/>
        <end position="671"/>
    </location>
</feature>
<gene>
    <name evidence="6" type="ORF">CJO09_00960</name>
</gene>
<evidence type="ECO:0000256" key="4">
    <source>
        <dbReference type="SAM" id="MobiDB-lite"/>
    </source>
</evidence>
<evidence type="ECO:0000313" key="7">
    <source>
        <dbReference type="Proteomes" id="UP000266483"/>
    </source>
</evidence>
<reference evidence="6 7" key="1">
    <citation type="submission" date="2017-08" db="EMBL/GenBank/DDBJ databases">
        <title>Pusillimonas indicus sp. nov., a member of the family Alcaligenaceae isolated from surface seawater.</title>
        <authorList>
            <person name="Li J."/>
        </authorList>
    </citation>
    <scope>NUCLEOTIDE SEQUENCE [LARGE SCALE GENOMIC DNA]</scope>
    <source>
        <strain evidence="6 7">17-4A</strain>
    </source>
</reference>
<evidence type="ECO:0000256" key="2">
    <source>
        <dbReference type="ARBA" id="ARBA00022971"/>
    </source>
</evidence>
<dbReference type="Pfam" id="PF03389">
    <property type="entry name" value="MobA_MobL"/>
    <property type="match status" value="1"/>
</dbReference>
<comment type="caution">
    <text evidence="6">The sequence shown here is derived from an EMBL/GenBank/DDBJ whole genome shotgun (WGS) entry which is preliminary data.</text>
</comment>
<dbReference type="Proteomes" id="UP000266483">
    <property type="component" value="Unassembled WGS sequence"/>
</dbReference>
<organism evidence="6 7">
    <name type="scientific">Neopusillimonas maritima</name>
    <dbReference type="NCBI Taxonomy" id="2026239"/>
    <lineage>
        <taxon>Bacteria</taxon>
        <taxon>Pseudomonadati</taxon>
        <taxon>Pseudomonadota</taxon>
        <taxon>Betaproteobacteria</taxon>
        <taxon>Burkholderiales</taxon>
        <taxon>Alcaligenaceae</taxon>
        <taxon>Neopusillimonas</taxon>
    </lineage>
</organism>
<keyword evidence="3" id="KW-0175">Coiled coil</keyword>
<feature type="coiled-coil region" evidence="3">
    <location>
        <begin position="519"/>
        <end position="553"/>
    </location>
</feature>
<evidence type="ECO:0000259" key="5">
    <source>
        <dbReference type="Pfam" id="PF03389"/>
    </source>
</evidence>
<evidence type="ECO:0000256" key="1">
    <source>
        <dbReference type="ARBA" id="ARBA00010873"/>
    </source>
</evidence>
<feature type="domain" description="MobA/MobL protein" evidence="5">
    <location>
        <begin position="10"/>
        <end position="230"/>
    </location>
</feature>
<protein>
    <recommendedName>
        <fullName evidence="5">MobA/MobL protein domain-containing protein</fullName>
    </recommendedName>
</protein>
<accession>A0ABX9MZ61</accession>
<dbReference type="EMBL" id="NQOU01000001">
    <property type="protein sequence ID" value="RII83843.1"/>
    <property type="molecule type" value="Genomic_DNA"/>
</dbReference>
<dbReference type="InterPro" id="IPR005053">
    <property type="entry name" value="MobA_MobL"/>
</dbReference>
<proteinExistence type="inferred from homology"/>
<keyword evidence="2" id="KW-0184">Conjugation</keyword>
<name>A0ABX9MZ61_9BURK</name>
<feature type="compositionally biased region" description="Polar residues" evidence="4">
    <location>
        <begin position="643"/>
        <end position="661"/>
    </location>
</feature>
<sequence>MRRLDAPLAARVAYRSGQKITCERTGEVFDFSRKTDVMNPFDQVYLPGGKREDRETFWARVDVHDRKAAAIPAREAVIALPYLLSDNQRAALITEFAQEVVKKYGVGVDVFLHRPEAFSDDYLNENKDQFFIKDKWRGGEKNNGNYHAHLLLTTSKVDAETGALSRNVRELDPIHCRRNKLQNTAEWARPLWASLVNKHLAVAGIQHTVEHASFEKRGVEKVPTKHQGPAGRIKRTGRQSNRGDFVAEHNSQAARINRRIGRLKLLTQRLQTLLEERTEEALNRWVPYKNLVSLVEQLEQRKATANMWLDWRKITAAQNITVAAILIHRLLAWLGLGGLPDVVAQVAKVHDSASKLDRTATTYEKQLARLDRLAEKALPSIEQRREHAQAEISKKLEQLAHSASLDRRPETDLAEKQDLVNQVDVILATARQLLSTKTVEIEAVPTWAYTKTPAEIRARINLLKQQAPDIVVQQKTATVNEQGQAVFDRVQQLQTQLDSLAKKLADPAEMNRLWSLQKKKEIEQAKASLTVQIAEQKQMLAALRRTYAELHAHVKREAQHKWKAEVQPQLEELQKWLPKAEALAHRKTKLEEARRAEAQAKVAAALQAQRTRFLMQTIKAPSVRGKGSFARMINPHQVASARPRTQQPGVKNDARISTRTTKTAHTKPRGA</sequence>
<comment type="similarity">
    <text evidence="1">Belongs to the MobA/MobL family.</text>
</comment>
<dbReference type="Gene3D" id="3.30.930.30">
    <property type="match status" value="1"/>
</dbReference>
<feature type="compositionally biased region" description="Basic residues" evidence="4">
    <location>
        <begin position="662"/>
        <end position="671"/>
    </location>
</feature>
<keyword evidence="7" id="KW-1185">Reference proteome</keyword>
<evidence type="ECO:0000256" key="3">
    <source>
        <dbReference type="SAM" id="Coils"/>
    </source>
</evidence>